<evidence type="ECO:0000313" key="3">
    <source>
        <dbReference type="Proteomes" id="UP001302486"/>
    </source>
</evidence>
<reference evidence="3" key="1">
    <citation type="submission" date="2024-06" db="EMBL/GenBank/DDBJ databases">
        <title>Hwangdonia haimaensis gen. nov., sp. nov., a member of the family Flavobacteriaceae isolated from the haima cold seep.</title>
        <authorList>
            <person name="Li J."/>
        </authorList>
    </citation>
    <scope>NUCLEOTIDE SEQUENCE [LARGE SCALE GENOMIC DNA]</scope>
    <source>
        <strain evidence="3">SCSIO 19198</strain>
    </source>
</reference>
<sequence>MKENDDKHLEDFTKKIVAKAALEHPSIHFTSEIMSQVEALNKSDVTAYKPLISKNIWVLISIGFVALCAYLVLGTETQQESWMGTLNFSALANNKISHILSGFTMSKTLMYAVALFGLMFCIQIPFLKNHFDKRLKM</sequence>
<dbReference type="AlphaFoldDB" id="A0AA97EK91"/>
<feature type="transmembrane region" description="Helical" evidence="1">
    <location>
        <begin position="56"/>
        <end position="73"/>
    </location>
</feature>
<dbReference type="KEGG" id="hws:RNZ46_11310"/>
<keyword evidence="1" id="KW-0472">Membrane</keyword>
<evidence type="ECO:0000313" key="2">
    <source>
        <dbReference type="EMBL" id="WOD42576.1"/>
    </source>
</evidence>
<gene>
    <name evidence="2" type="ORF">RNZ46_11310</name>
</gene>
<name>A0AA97EK91_9FLAO</name>
<dbReference type="RefSeq" id="WP_316982305.1">
    <property type="nucleotide sequence ID" value="NZ_CP136521.1"/>
</dbReference>
<evidence type="ECO:0000256" key="1">
    <source>
        <dbReference type="SAM" id="Phobius"/>
    </source>
</evidence>
<dbReference type="Proteomes" id="UP001302486">
    <property type="component" value="Chromosome"/>
</dbReference>
<keyword evidence="1" id="KW-1133">Transmembrane helix</keyword>
<feature type="transmembrane region" description="Helical" evidence="1">
    <location>
        <begin position="109"/>
        <end position="127"/>
    </location>
</feature>
<protein>
    <submittedName>
        <fullName evidence="2">Uncharacterized protein</fullName>
    </submittedName>
</protein>
<keyword evidence="3" id="KW-1185">Reference proteome</keyword>
<accession>A0AA97EK91</accession>
<keyword evidence="1" id="KW-0812">Transmembrane</keyword>
<proteinExistence type="predicted"/>
<dbReference type="EMBL" id="CP136521">
    <property type="protein sequence ID" value="WOD42576.1"/>
    <property type="molecule type" value="Genomic_DNA"/>
</dbReference>
<organism evidence="2 3">
    <name type="scientific">Hwangdonia lutea</name>
    <dbReference type="NCBI Taxonomy" id="3075823"/>
    <lineage>
        <taxon>Bacteria</taxon>
        <taxon>Pseudomonadati</taxon>
        <taxon>Bacteroidota</taxon>
        <taxon>Flavobacteriia</taxon>
        <taxon>Flavobacteriales</taxon>
        <taxon>Flavobacteriaceae</taxon>
        <taxon>Hwangdonia</taxon>
    </lineage>
</organism>